<dbReference type="InterPro" id="IPR012337">
    <property type="entry name" value="RNaseH-like_sf"/>
</dbReference>
<evidence type="ECO:0000256" key="2">
    <source>
        <dbReference type="ARBA" id="ARBA00022723"/>
    </source>
</evidence>
<reference evidence="10 11" key="1">
    <citation type="journal article" date="2021" name="Commun. Biol.">
        <title>The genome of Shorea leprosula (Dipterocarpaceae) highlights the ecological relevance of drought in aseasonal tropical rainforests.</title>
        <authorList>
            <person name="Ng K.K.S."/>
            <person name="Kobayashi M.J."/>
            <person name="Fawcett J.A."/>
            <person name="Hatakeyama M."/>
            <person name="Paape T."/>
            <person name="Ng C.H."/>
            <person name="Ang C.C."/>
            <person name="Tnah L.H."/>
            <person name="Lee C.T."/>
            <person name="Nishiyama T."/>
            <person name="Sese J."/>
            <person name="O'Brien M.J."/>
            <person name="Copetti D."/>
            <person name="Mohd Noor M.I."/>
            <person name="Ong R.C."/>
            <person name="Putra M."/>
            <person name="Sireger I.Z."/>
            <person name="Indrioko S."/>
            <person name="Kosugi Y."/>
            <person name="Izuno A."/>
            <person name="Isagi Y."/>
            <person name="Lee S.L."/>
            <person name="Shimizu K.K."/>
        </authorList>
    </citation>
    <scope>NUCLEOTIDE SEQUENCE [LARGE SCALE GENOMIC DNA]</scope>
    <source>
        <strain evidence="10">214</strain>
    </source>
</reference>
<dbReference type="GO" id="GO:0005634">
    <property type="term" value="C:nucleus"/>
    <property type="evidence" value="ECO:0007669"/>
    <property type="project" value="UniProtKB-SubCell"/>
</dbReference>
<evidence type="ECO:0000256" key="4">
    <source>
        <dbReference type="ARBA" id="ARBA00022833"/>
    </source>
</evidence>
<comment type="subcellular location">
    <subcellularLocation>
        <location evidence="1">Nucleus</location>
    </subcellularLocation>
</comment>
<dbReference type="PANTHER" id="PTHR32166">
    <property type="entry name" value="OSJNBA0013A04.12 PROTEIN"/>
    <property type="match status" value="1"/>
</dbReference>
<dbReference type="Pfam" id="PF04937">
    <property type="entry name" value="DUF659"/>
    <property type="match status" value="1"/>
</dbReference>
<dbReference type="PROSITE" id="PS50808">
    <property type="entry name" value="ZF_BED"/>
    <property type="match status" value="1"/>
</dbReference>
<accession>A0AAV5LJL8</accession>
<comment type="caution">
    <text evidence="10">The sequence shown here is derived from an EMBL/GenBank/DDBJ whole genome shotgun (WGS) entry which is preliminary data.</text>
</comment>
<keyword evidence="3 7" id="KW-0863">Zinc-finger</keyword>
<dbReference type="GO" id="GO:0046983">
    <property type="term" value="F:protein dimerization activity"/>
    <property type="evidence" value="ECO:0007669"/>
    <property type="project" value="InterPro"/>
</dbReference>
<organism evidence="10 11">
    <name type="scientific">Rubroshorea leprosula</name>
    <dbReference type="NCBI Taxonomy" id="152421"/>
    <lineage>
        <taxon>Eukaryota</taxon>
        <taxon>Viridiplantae</taxon>
        <taxon>Streptophyta</taxon>
        <taxon>Embryophyta</taxon>
        <taxon>Tracheophyta</taxon>
        <taxon>Spermatophyta</taxon>
        <taxon>Magnoliopsida</taxon>
        <taxon>eudicotyledons</taxon>
        <taxon>Gunneridae</taxon>
        <taxon>Pentapetalae</taxon>
        <taxon>rosids</taxon>
        <taxon>malvids</taxon>
        <taxon>Malvales</taxon>
        <taxon>Dipterocarpaceae</taxon>
        <taxon>Rubroshorea</taxon>
    </lineage>
</organism>
<feature type="region of interest" description="Disordered" evidence="8">
    <location>
        <begin position="1"/>
        <end position="29"/>
    </location>
</feature>
<keyword evidence="2" id="KW-0479">Metal-binding</keyword>
<evidence type="ECO:0000256" key="1">
    <source>
        <dbReference type="ARBA" id="ARBA00004123"/>
    </source>
</evidence>
<name>A0AAV5LJL8_9ROSI</name>
<evidence type="ECO:0000256" key="5">
    <source>
        <dbReference type="ARBA" id="ARBA00023125"/>
    </source>
</evidence>
<keyword evidence="11" id="KW-1185">Reference proteome</keyword>
<dbReference type="Proteomes" id="UP001054252">
    <property type="component" value="Unassembled WGS sequence"/>
</dbReference>
<proteinExistence type="predicted"/>
<evidence type="ECO:0000256" key="7">
    <source>
        <dbReference type="PROSITE-ProRule" id="PRU00027"/>
    </source>
</evidence>
<dbReference type="PANTHER" id="PTHR32166:SF122">
    <property type="entry name" value="OS09G0499600 PROTEIN"/>
    <property type="match status" value="1"/>
</dbReference>
<feature type="compositionally biased region" description="Polar residues" evidence="8">
    <location>
        <begin position="1"/>
        <end position="11"/>
    </location>
</feature>
<dbReference type="InterPro" id="IPR003656">
    <property type="entry name" value="Znf_BED"/>
</dbReference>
<feature type="domain" description="BED-type" evidence="9">
    <location>
        <begin position="26"/>
        <end position="85"/>
    </location>
</feature>
<dbReference type="InterPro" id="IPR008906">
    <property type="entry name" value="HATC_C_dom"/>
</dbReference>
<gene>
    <name evidence="10" type="ORF">SLEP1_g44844</name>
</gene>
<dbReference type="AlphaFoldDB" id="A0AAV5LJL8"/>
<dbReference type="Pfam" id="PF05699">
    <property type="entry name" value="Dimer_Tnp_hAT"/>
    <property type="match status" value="1"/>
</dbReference>
<evidence type="ECO:0000259" key="9">
    <source>
        <dbReference type="PROSITE" id="PS50808"/>
    </source>
</evidence>
<protein>
    <recommendedName>
        <fullName evidence="9">BED-type domain-containing protein</fullName>
    </recommendedName>
</protein>
<keyword evidence="5" id="KW-0238">DNA-binding</keyword>
<evidence type="ECO:0000313" key="10">
    <source>
        <dbReference type="EMBL" id="GKV36747.1"/>
    </source>
</evidence>
<keyword evidence="4" id="KW-0862">Zinc</keyword>
<feature type="compositionally biased region" description="Basic and acidic residues" evidence="8">
    <location>
        <begin position="101"/>
        <end position="111"/>
    </location>
</feature>
<feature type="region of interest" description="Disordered" evidence="8">
    <location>
        <begin position="101"/>
        <end position="120"/>
    </location>
</feature>
<dbReference type="GO" id="GO:0008270">
    <property type="term" value="F:zinc ion binding"/>
    <property type="evidence" value="ECO:0007669"/>
    <property type="project" value="UniProtKB-KW"/>
</dbReference>
<dbReference type="GO" id="GO:0003677">
    <property type="term" value="F:DNA binding"/>
    <property type="evidence" value="ECO:0007669"/>
    <property type="project" value="UniProtKB-KW"/>
</dbReference>
<dbReference type="Pfam" id="PF02892">
    <property type="entry name" value="zf-BED"/>
    <property type="match status" value="1"/>
</dbReference>
<evidence type="ECO:0000313" key="11">
    <source>
        <dbReference type="Proteomes" id="UP001054252"/>
    </source>
</evidence>
<sequence>MASCSGDSRSGSVDVKILKRKNAPGNRSDVGWEHGYEVEGGDSRTRKVRCKYCDKEISGGIYRFKHHLAGTRKDTGACLKVPKNVKKDMLDVLVKSSERTEEKKKGFGTRDEESDGDDEEVLRRKNMVTKRRSINSLFRRCKSTQHTITQMFKKDSREEEEEVSREIARFFYTSGIPLSCVKNPVFEKMCELIGKCGPSFIPPSYHEIGEKYLKKEIKHTMELLEKHKAQWKKTGCSILCDGWTNKRQRSIRNFLVNSNEGTIFLSSVDASGILESAEKVFEMLDEAVDKVGEENVVQVITENTTNYKLAGGMLMEKRKSLWWTPCAAHCIELMLEDFGKNFKVHHETIRKGKKITAFIYSRTLLIDMLKQFTEGRDLIRPGVTQFATAYLTLGCLNELKGELMAMFSSQTWKNSEYAGLKDAKDVENVVFNCRFWQNITICIKAAYPLLDVRRLVDLEEKPAMGFIYEEMNRCKEKIQNNFNNVKESYETIWEIIDARWESQLLKPLHVTVYFLNPQFHHGPNLKAGFEVKKGLYDCLSRMVPDLKESCKIDLQIDEFKAADGLFGSEFAQRAWDTETPVDWWKSYGNGCPELQRFAIRILSLSCGSSGLKHNWRIFDTVHAKRRNNLRQKRMNNLVFVMYNLKLEDKQARNQLELDDLSSDDEWITASQADGGS</sequence>
<keyword evidence="6" id="KW-0539">Nucleus</keyword>
<dbReference type="EMBL" id="BPVZ01000118">
    <property type="protein sequence ID" value="GKV36747.1"/>
    <property type="molecule type" value="Genomic_DNA"/>
</dbReference>
<evidence type="ECO:0000256" key="6">
    <source>
        <dbReference type="ARBA" id="ARBA00023242"/>
    </source>
</evidence>
<dbReference type="SUPFAM" id="SSF53098">
    <property type="entry name" value="Ribonuclease H-like"/>
    <property type="match status" value="1"/>
</dbReference>
<evidence type="ECO:0000256" key="3">
    <source>
        <dbReference type="ARBA" id="ARBA00022771"/>
    </source>
</evidence>
<evidence type="ECO:0000256" key="8">
    <source>
        <dbReference type="SAM" id="MobiDB-lite"/>
    </source>
</evidence>
<dbReference type="InterPro" id="IPR007021">
    <property type="entry name" value="DUF659"/>
</dbReference>